<dbReference type="InterPro" id="IPR052164">
    <property type="entry name" value="Anthracycline_SecMetBiosynth"/>
</dbReference>
<keyword evidence="3" id="KW-1185">Reference proteome</keyword>
<dbReference type="RefSeq" id="WP_146473088.1">
    <property type="nucleotide sequence ID" value="NZ_BNCF01000005.1"/>
</dbReference>
<dbReference type="EMBL" id="BNCF01000005">
    <property type="protein sequence ID" value="GHE31228.1"/>
    <property type="molecule type" value="Genomic_DNA"/>
</dbReference>
<evidence type="ECO:0000313" key="2">
    <source>
        <dbReference type="EMBL" id="GHE31228.1"/>
    </source>
</evidence>
<feature type="domain" description="VOC" evidence="1">
    <location>
        <begin position="10"/>
        <end position="126"/>
    </location>
</feature>
<sequence>MNVRSHATGSPNWFELGTRDAAAAEAFYTALFGWTREHSPMPDGSRYTLFRLDDRVVAACYPLGAEAAAMPSNWGVYFRVEDCDYAAGEVRALGGSVVVEPFDVDPHARVAVCADPGGAVFSLYQPYDHPGVEAVRERNAVCWVELATRDIERDEAFYTRLFEWSMHSHDASPVPYRLFGNADGTLGGLMQMTPEWGEIPAHWSLYVQVEDVDAAVARAQTLGGTVCVPAFDAPGVGRIARIDDPAGAGFYLIALAQAC</sequence>
<dbReference type="InterPro" id="IPR037523">
    <property type="entry name" value="VOC_core"/>
</dbReference>
<organism evidence="2 3">
    <name type="scientific">Vulcaniibacterium thermophilum</name>
    <dbReference type="NCBI Taxonomy" id="1169913"/>
    <lineage>
        <taxon>Bacteria</taxon>
        <taxon>Pseudomonadati</taxon>
        <taxon>Pseudomonadota</taxon>
        <taxon>Gammaproteobacteria</taxon>
        <taxon>Lysobacterales</taxon>
        <taxon>Lysobacteraceae</taxon>
        <taxon>Vulcaniibacterium</taxon>
    </lineage>
</organism>
<reference evidence="2" key="2">
    <citation type="submission" date="2020-09" db="EMBL/GenBank/DDBJ databases">
        <authorList>
            <person name="Sun Q."/>
            <person name="Kim S."/>
        </authorList>
    </citation>
    <scope>NUCLEOTIDE SEQUENCE</scope>
    <source>
        <strain evidence="2">KCTC 32020</strain>
    </source>
</reference>
<dbReference type="PANTHER" id="PTHR33993:SF14">
    <property type="entry name" value="GB|AAF24581.1"/>
    <property type="match status" value="1"/>
</dbReference>
<reference evidence="2" key="1">
    <citation type="journal article" date="2014" name="Int. J. Syst. Evol. Microbiol.">
        <title>Complete genome sequence of Corynebacterium casei LMG S-19264T (=DSM 44701T), isolated from a smear-ripened cheese.</title>
        <authorList>
            <consortium name="US DOE Joint Genome Institute (JGI-PGF)"/>
            <person name="Walter F."/>
            <person name="Albersmeier A."/>
            <person name="Kalinowski J."/>
            <person name="Ruckert C."/>
        </authorList>
    </citation>
    <scope>NUCLEOTIDE SEQUENCE</scope>
    <source>
        <strain evidence="2">KCTC 32020</strain>
    </source>
</reference>
<dbReference type="AlphaFoldDB" id="A0A919DA34"/>
<evidence type="ECO:0000313" key="3">
    <source>
        <dbReference type="Proteomes" id="UP000636453"/>
    </source>
</evidence>
<dbReference type="Pfam" id="PF00903">
    <property type="entry name" value="Glyoxalase"/>
    <property type="match status" value="1"/>
</dbReference>
<comment type="caution">
    <text evidence="2">The sequence shown here is derived from an EMBL/GenBank/DDBJ whole genome shotgun (WGS) entry which is preliminary data.</text>
</comment>
<accession>A0A919DA34</accession>
<proteinExistence type="predicted"/>
<name>A0A919DA34_9GAMM</name>
<dbReference type="InterPro" id="IPR004360">
    <property type="entry name" value="Glyas_Fos-R_dOase_dom"/>
</dbReference>
<dbReference type="OrthoDB" id="9793039at2"/>
<protein>
    <submittedName>
        <fullName evidence="2">Glyoxalase</fullName>
    </submittedName>
</protein>
<dbReference type="SUPFAM" id="SSF54593">
    <property type="entry name" value="Glyoxalase/Bleomycin resistance protein/Dihydroxybiphenyl dioxygenase"/>
    <property type="match status" value="2"/>
</dbReference>
<evidence type="ECO:0000259" key="1">
    <source>
        <dbReference type="PROSITE" id="PS51819"/>
    </source>
</evidence>
<dbReference type="CDD" id="cd07247">
    <property type="entry name" value="SgaA_N_like"/>
    <property type="match status" value="2"/>
</dbReference>
<dbReference type="InterPro" id="IPR041581">
    <property type="entry name" value="Glyoxalase_6"/>
</dbReference>
<dbReference type="InterPro" id="IPR029068">
    <property type="entry name" value="Glyas_Bleomycin-R_OHBP_Dase"/>
</dbReference>
<dbReference type="PROSITE" id="PS51819">
    <property type="entry name" value="VOC"/>
    <property type="match status" value="2"/>
</dbReference>
<gene>
    <name evidence="2" type="ORF">GCM10007167_11470</name>
</gene>
<dbReference type="Gene3D" id="3.10.180.10">
    <property type="entry name" value="2,3-Dihydroxybiphenyl 1,2-Dioxygenase, domain 1"/>
    <property type="match status" value="2"/>
</dbReference>
<feature type="domain" description="VOC" evidence="1">
    <location>
        <begin position="140"/>
        <end position="255"/>
    </location>
</feature>
<dbReference type="Proteomes" id="UP000636453">
    <property type="component" value="Unassembled WGS sequence"/>
</dbReference>
<dbReference type="PANTHER" id="PTHR33993">
    <property type="entry name" value="GLYOXALASE-RELATED"/>
    <property type="match status" value="1"/>
</dbReference>
<dbReference type="Pfam" id="PF18029">
    <property type="entry name" value="Glyoxalase_6"/>
    <property type="match status" value="1"/>
</dbReference>